<dbReference type="Pfam" id="PF13525">
    <property type="entry name" value="YfiO"/>
    <property type="match status" value="1"/>
</dbReference>
<evidence type="ECO:0000259" key="8">
    <source>
        <dbReference type="Pfam" id="PF13525"/>
    </source>
</evidence>
<proteinExistence type="inferred from homology"/>
<dbReference type="SUPFAM" id="SSF48452">
    <property type="entry name" value="TPR-like"/>
    <property type="match status" value="1"/>
</dbReference>
<evidence type="ECO:0000256" key="7">
    <source>
        <dbReference type="SAM" id="SignalP"/>
    </source>
</evidence>
<dbReference type="Gene3D" id="1.25.40.10">
    <property type="entry name" value="Tetratricopeptide repeat domain"/>
    <property type="match status" value="1"/>
</dbReference>
<dbReference type="InterPro" id="IPR039565">
    <property type="entry name" value="BamD-like"/>
</dbReference>
<comment type="function">
    <text evidence="6">Part of the outer membrane protein assembly complex, which is involved in assembly and insertion of beta-barrel proteins into the outer membrane.</text>
</comment>
<sequence length="251" mass="28918">MRIVKSITLLAFIALISACSGNKATTTEAQRINNAFKLYEKAQYSMLSGNFRTAVEYLERLDSLYPFGAYSHQAQLDLIYSYYRLSDYASGIAASDRFIRQNPRHKDLEYAYYMKGLINFSTETGFGKDLFSAPLSERDASTARQAFDDFAELIRLYPNSKYAKDAQQRMIYLRNRLAEYELHVANYYMKREAYQAAAARARYVVDHYPKTPSVPYALQMMVVAYDLLELPEMAENSRRVLLLNYPDFNGG</sequence>
<dbReference type="AlphaFoldDB" id="A0A545TIG2"/>
<dbReference type="NCBIfam" id="TIGR03302">
    <property type="entry name" value="OM_YfiO"/>
    <property type="match status" value="1"/>
</dbReference>
<dbReference type="GO" id="GO:0043165">
    <property type="term" value="P:Gram-negative-bacterium-type cell outer membrane assembly"/>
    <property type="evidence" value="ECO:0007669"/>
    <property type="project" value="UniProtKB-UniRule"/>
</dbReference>
<dbReference type="InterPro" id="IPR011990">
    <property type="entry name" value="TPR-like_helical_dom_sf"/>
</dbReference>
<dbReference type="OrthoDB" id="9779191at2"/>
<dbReference type="PANTHER" id="PTHR37423">
    <property type="entry name" value="SOLUBLE LYTIC MUREIN TRANSGLYCOSYLASE-RELATED"/>
    <property type="match status" value="1"/>
</dbReference>
<name>A0A545TIG2_9GAMM</name>
<dbReference type="GO" id="GO:1990063">
    <property type="term" value="C:Bam protein complex"/>
    <property type="evidence" value="ECO:0007669"/>
    <property type="project" value="TreeGrafter"/>
</dbReference>
<keyword evidence="2 6" id="KW-0472">Membrane</keyword>
<dbReference type="GO" id="GO:0051205">
    <property type="term" value="P:protein insertion into membrane"/>
    <property type="evidence" value="ECO:0007669"/>
    <property type="project" value="UniProtKB-UniRule"/>
</dbReference>
<evidence type="ECO:0000313" key="10">
    <source>
        <dbReference type="Proteomes" id="UP000317839"/>
    </source>
</evidence>
<dbReference type="EMBL" id="VIKR01000001">
    <property type="protein sequence ID" value="TQV77014.1"/>
    <property type="molecule type" value="Genomic_DNA"/>
</dbReference>
<comment type="subcellular location">
    <subcellularLocation>
        <location evidence="6">Cell outer membrane</location>
        <topology evidence="6">Lipid-anchor</topology>
    </subcellularLocation>
</comment>
<evidence type="ECO:0000256" key="2">
    <source>
        <dbReference type="ARBA" id="ARBA00023136"/>
    </source>
</evidence>
<reference evidence="9 10" key="1">
    <citation type="submission" date="2019-06" db="EMBL/GenBank/DDBJ databases">
        <title>Draft genome of Aliikangiella marina GYP-15.</title>
        <authorList>
            <person name="Wang G."/>
        </authorList>
    </citation>
    <scope>NUCLEOTIDE SEQUENCE [LARGE SCALE GENOMIC DNA]</scope>
    <source>
        <strain evidence="9 10">GYP-15</strain>
    </source>
</reference>
<dbReference type="Proteomes" id="UP000317839">
    <property type="component" value="Unassembled WGS sequence"/>
</dbReference>
<dbReference type="HAMAP" id="MF_00922">
    <property type="entry name" value="OM_assembly_BamD"/>
    <property type="match status" value="1"/>
</dbReference>
<comment type="subunit">
    <text evidence="6">Part of the Bam complex.</text>
</comment>
<keyword evidence="5 6" id="KW-0449">Lipoprotein</keyword>
<comment type="similarity">
    <text evidence="6">Belongs to the BamD family.</text>
</comment>
<keyword evidence="3 6" id="KW-0564">Palmitate</keyword>
<keyword evidence="10" id="KW-1185">Reference proteome</keyword>
<dbReference type="PANTHER" id="PTHR37423:SF1">
    <property type="entry name" value="OUTER MEMBRANE PROTEIN ASSEMBLY FACTOR BAMD"/>
    <property type="match status" value="1"/>
</dbReference>
<feature type="domain" description="Outer membrane lipoprotein BamD-like" evidence="8">
    <location>
        <begin position="36"/>
        <end position="238"/>
    </location>
</feature>
<organism evidence="9 10">
    <name type="scientific">Aliikangiella marina</name>
    <dbReference type="NCBI Taxonomy" id="1712262"/>
    <lineage>
        <taxon>Bacteria</taxon>
        <taxon>Pseudomonadati</taxon>
        <taxon>Pseudomonadota</taxon>
        <taxon>Gammaproteobacteria</taxon>
        <taxon>Oceanospirillales</taxon>
        <taxon>Pleioneaceae</taxon>
        <taxon>Aliikangiella</taxon>
    </lineage>
</organism>
<comment type="caution">
    <text evidence="9">The sequence shown here is derived from an EMBL/GenBank/DDBJ whole genome shotgun (WGS) entry which is preliminary data.</text>
</comment>
<protein>
    <recommendedName>
        <fullName evidence="6">Outer membrane protein assembly factor BamD</fullName>
    </recommendedName>
</protein>
<dbReference type="PROSITE" id="PS51257">
    <property type="entry name" value="PROKAR_LIPOPROTEIN"/>
    <property type="match status" value="1"/>
</dbReference>
<evidence type="ECO:0000256" key="6">
    <source>
        <dbReference type="HAMAP-Rule" id="MF_00922"/>
    </source>
</evidence>
<dbReference type="CDD" id="cd15830">
    <property type="entry name" value="BamD"/>
    <property type="match status" value="1"/>
</dbReference>
<feature type="chain" id="PRO_5022274886" description="Outer membrane protein assembly factor BamD" evidence="7">
    <location>
        <begin position="25"/>
        <end position="251"/>
    </location>
</feature>
<evidence type="ECO:0000256" key="1">
    <source>
        <dbReference type="ARBA" id="ARBA00022729"/>
    </source>
</evidence>
<evidence type="ECO:0000256" key="5">
    <source>
        <dbReference type="ARBA" id="ARBA00023288"/>
    </source>
</evidence>
<dbReference type="RefSeq" id="WP_142888374.1">
    <property type="nucleotide sequence ID" value="NZ_VIKR01000001.1"/>
</dbReference>
<accession>A0A545TIG2</accession>
<gene>
    <name evidence="6" type="primary">bamD</name>
    <name evidence="9" type="ORF">FLL45_03410</name>
</gene>
<evidence type="ECO:0000256" key="3">
    <source>
        <dbReference type="ARBA" id="ARBA00023139"/>
    </source>
</evidence>
<dbReference type="InterPro" id="IPR017689">
    <property type="entry name" value="BamD"/>
</dbReference>
<keyword evidence="1 6" id="KW-0732">Signal</keyword>
<feature type="signal peptide" evidence="7">
    <location>
        <begin position="1"/>
        <end position="24"/>
    </location>
</feature>
<evidence type="ECO:0000313" key="9">
    <source>
        <dbReference type="EMBL" id="TQV77014.1"/>
    </source>
</evidence>
<evidence type="ECO:0000256" key="4">
    <source>
        <dbReference type="ARBA" id="ARBA00023237"/>
    </source>
</evidence>
<keyword evidence="4 6" id="KW-0998">Cell outer membrane</keyword>